<protein>
    <submittedName>
        <fullName evidence="2">Uncharacterized protein</fullName>
    </submittedName>
</protein>
<organism evidence="2 3">
    <name type="scientific">Gymnopus androsaceus JB14</name>
    <dbReference type="NCBI Taxonomy" id="1447944"/>
    <lineage>
        <taxon>Eukaryota</taxon>
        <taxon>Fungi</taxon>
        <taxon>Dikarya</taxon>
        <taxon>Basidiomycota</taxon>
        <taxon>Agaricomycotina</taxon>
        <taxon>Agaricomycetes</taxon>
        <taxon>Agaricomycetidae</taxon>
        <taxon>Agaricales</taxon>
        <taxon>Marasmiineae</taxon>
        <taxon>Omphalotaceae</taxon>
        <taxon>Gymnopus</taxon>
    </lineage>
</organism>
<dbReference type="OrthoDB" id="271448at2759"/>
<evidence type="ECO:0000256" key="1">
    <source>
        <dbReference type="SAM" id="MobiDB-lite"/>
    </source>
</evidence>
<evidence type="ECO:0000313" key="3">
    <source>
        <dbReference type="Proteomes" id="UP000799118"/>
    </source>
</evidence>
<reference evidence="2" key="1">
    <citation type="journal article" date="2019" name="Environ. Microbiol.">
        <title>Fungal ecological strategies reflected in gene transcription - a case study of two litter decomposers.</title>
        <authorList>
            <person name="Barbi F."/>
            <person name="Kohler A."/>
            <person name="Barry K."/>
            <person name="Baskaran P."/>
            <person name="Daum C."/>
            <person name="Fauchery L."/>
            <person name="Ihrmark K."/>
            <person name="Kuo A."/>
            <person name="LaButti K."/>
            <person name="Lipzen A."/>
            <person name="Morin E."/>
            <person name="Grigoriev I.V."/>
            <person name="Henrissat B."/>
            <person name="Lindahl B."/>
            <person name="Martin F."/>
        </authorList>
    </citation>
    <scope>NUCLEOTIDE SEQUENCE</scope>
    <source>
        <strain evidence="2">JB14</strain>
    </source>
</reference>
<evidence type="ECO:0000313" key="2">
    <source>
        <dbReference type="EMBL" id="KAE9398981.1"/>
    </source>
</evidence>
<dbReference type="AlphaFoldDB" id="A0A6A4HMZ6"/>
<feature type="compositionally biased region" description="Polar residues" evidence="1">
    <location>
        <begin position="1"/>
        <end position="14"/>
    </location>
</feature>
<feature type="region of interest" description="Disordered" evidence="1">
    <location>
        <begin position="1"/>
        <end position="30"/>
    </location>
</feature>
<feature type="compositionally biased region" description="Basic and acidic residues" evidence="1">
    <location>
        <begin position="19"/>
        <end position="29"/>
    </location>
</feature>
<proteinExistence type="predicted"/>
<name>A0A6A4HMZ6_9AGAR</name>
<keyword evidence="3" id="KW-1185">Reference proteome</keyword>
<accession>A0A6A4HMZ6</accession>
<sequence length="243" mass="26719">MTADNGTLVNATIPTATTSRRDLTRRDSSSDDGYWTVFSGSGSYDPDDTNDRDAAIEGSYYLTYKLVSNDTSVYPQSVEDCFQFCDSVPECVYVNMYYEMNNHYWTMYSPNSQQLESGNTNYIQDSVAYAKSTGPIIGATPSGYTQVGSGPLPGANNAPSYLTFYFLAQFDFNACATLCNNLAADSNGNTCKYFNIWRAVVSDAPVTYTCSLYYDVPDISTADNYGDAQNNLVVTDSYGFAKN</sequence>
<dbReference type="EMBL" id="ML769475">
    <property type="protein sequence ID" value="KAE9398981.1"/>
    <property type="molecule type" value="Genomic_DNA"/>
</dbReference>
<gene>
    <name evidence="2" type="ORF">BT96DRAFT_920457</name>
</gene>
<dbReference type="Proteomes" id="UP000799118">
    <property type="component" value="Unassembled WGS sequence"/>
</dbReference>